<evidence type="ECO:0000313" key="2">
    <source>
        <dbReference type="Proteomes" id="UP000824533"/>
    </source>
</evidence>
<accession>A0ACC1CEN3</accession>
<organism evidence="1 2">
    <name type="scientific">Dendrolimus kikuchii</name>
    <dbReference type="NCBI Taxonomy" id="765133"/>
    <lineage>
        <taxon>Eukaryota</taxon>
        <taxon>Metazoa</taxon>
        <taxon>Ecdysozoa</taxon>
        <taxon>Arthropoda</taxon>
        <taxon>Hexapoda</taxon>
        <taxon>Insecta</taxon>
        <taxon>Pterygota</taxon>
        <taxon>Neoptera</taxon>
        <taxon>Endopterygota</taxon>
        <taxon>Lepidoptera</taxon>
        <taxon>Glossata</taxon>
        <taxon>Ditrysia</taxon>
        <taxon>Bombycoidea</taxon>
        <taxon>Lasiocampidae</taxon>
        <taxon>Dendrolimus</taxon>
    </lineage>
</organism>
<comment type="caution">
    <text evidence="1">The sequence shown here is derived from an EMBL/GenBank/DDBJ whole genome shotgun (WGS) entry which is preliminary data.</text>
</comment>
<proteinExistence type="predicted"/>
<keyword evidence="2" id="KW-1185">Reference proteome</keyword>
<name>A0ACC1CEN3_9NEOP</name>
<gene>
    <name evidence="1" type="ORF">K1T71_014547</name>
</gene>
<protein>
    <submittedName>
        <fullName evidence="1">Uncharacterized protein</fullName>
    </submittedName>
</protein>
<sequence>MARTKQTARKSTGGKAPRKQLATKAARKSAPATGGVKKPHRYRPGTVALREIRRYQKSTELLIRKLPFQRLVREIAQDFKTDLRFQSSAVMALQEASEAYLVGLFEDTNLCAIHAKRRGSSALAPHTRHKPPIVNLNPVYIRARGGAKRHRKVLRDNIQGITKPAIRRLARRGGVKRISGLIYEETRGVLKVFLENVIRDAVTYTEHAKRKTVTAMDVVYALKRQGRTLYGFGDTAVAAETPAPATPAKKPKASAAAAGAKKPKAKPTHPKTSEMVTNAITELKERSGSSLQAIKKYITATYKVDAEKLAPFIRKYLKSAVESGALIQTKGKGASGSFKLESKSSASKKPAAGAKKRSAGKAAADGDETGTASSGKSKKVAPAAAAKGKKGAAASASAASPSKSKAAGSAATRDKKAAAAKKKPAAAASKKTAAPAKGKGAAPKAKKTAKPPTKKPKAPKPKKAAAATPKSKAAAKKTSAAKK</sequence>
<dbReference type="EMBL" id="CM034415">
    <property type="protein sequence ID" value="KAJ0169941.1"/>
    <property type="molecule type" value="Genomic_DNA"/>
</dbReference>
<evidence type="ECO:0000313" key="1">
    <source>
        <dbReference type="EMBL" id="KAJ0169941.1"/>
    </source>
</evidence>
<dbReference type="Proteomes" id="UP000824533">
    <property type="component" value="Linkage Group LG29"/>
</dbReference>
<reference evidence="1 2" key="1">
    <citation type="journal article" date="2021" name="Front. Genet.">
        <title>Chromosome-Level Genome Assembly Reveals Significant Gene Expansion in the Toll and IMD Signaling Pathways of Dendrolimus kikuchii.</title>
        <authorList>
            <person name="Zhou J."/>
            <person name="Wu P."/>
            <person name="Xiong Z."/>
            <person name="Liu N."/>
            <person name="Zhao N."/>
            <person name="Ji M."/>
            <person name="Qiu Y."/>
            <person name="Yang B."/>
        </authorList>
    </citation>
    <scope>NUCLEOTIDE SEQUENCE [LARGE SCALE GENOMIC DNA]</scope>
    <source>
        <strain evidence="1">Ann1</strain>
    </source>
</reference>